<gene>
    <name evidence="1" type="primary">GVP36_1</name>
    <name evidence="1" type="ORF">DSO57_1001289</name>
</gene>
<organism evidence="1 2">
    <name type="scientific">Entomophthora muscae</name>
    <dbReference type="NCBI Taxonomy" id="34485"/>
    <lineage>
        <taxon>Eukaryota</taxon>
        <taxon>Fungi</taxon>
        <taxon>Fungi incertae sedis</taxon>
        <taxon>Zoopagomycota</taxon>
        <taxon>Entomophthoromycotina</taxon>
        <taxon>Entomophthoromycetes</taxon>
        <taxon>Entomophthorales</taxon>
        <taxon>Entomophthoraceae</taxon>
        <taxon>Entomophthora</taxon>
    </lineage>
</organism>
<evidence type="ECO:0000313" key="1">
    <source>
        <dbReference type="EMBL" id="KAJ9071041.1"/>
    </source>
</evidence>
<accession>A0ACC2T913</accession>
<evidence type="ECO:0000313" key="2">
    <source>
        <dbReference type="Proteomes" id="UP001165960"/>
    </source>
</evidence>
<name>A0ACC2T913_9FUNG</name>
<protein>
    <submittedName>
        <fullName evidence="1">BAR domain-containing protein</fullName>
    </submittedName>
</protein>
<proteinExistence type="predicted"/>
<reference evidence="1" key="1">
    <citation type="submission" date="2022-04" db="EMBL/GenBank/DDBJ databases">
        <title>Genome of the entomopathogenic fungus Entomophthora muscae.</title>
        <authorList>
            <person name="Elya C."/>
            <person name="Lovett B.R."/>
            <person name="Lee E."/>
            <person name="Macias A.M."/>
            <person name="Hajek A.E."/>
            <person name="De Bivort B.L."/>
            <person name="Kasson M.T."/>
            <person name="De Fine Licht H.H."/>
            <person name="Stajich J.E."/>
        </authorList>
    </citation>
    <scope>NUCLEOTIDE SEQUENCE</scope>
    <source>
        <strain evidence="1">Berkeley</strain>
    </source>
</reference>
<dbReference type="Proteomes" id="UP001165960">
    <property type="component" value="Unassembled WGS sequence"/>
</dbReference>
<sequence>MTSTSFYSNLTSIRGKLDRFSWPLLAKSPPSNLQHPEDYVLLTKRIDALKDVQTNLLKVTQNHFPLALHDNNSGTLLKESLTSITNSLTETVSSVASAGRGVFNVGLNSPTRSMSEHRQPPNSVPTLAKQSSLSATNKTSPTPYHEMAVTFANCGLEMGVEEPTGSVLYKVATIQQKIGDAKLIMDQHIATDFVQALNVNLNTNIRYIEKARRDVDSLFNTLHIIKERHASAGDEPGPELEFQLNTAQSNYDKALDVTTQLMTTILNSPDTIKTISELVKAQLTYHQEAHQLLSDIFPQVNDMAAAQIALQSLSPELLTEVNTPDSKTANMSHCSSSERYSSILSPTISHDVEAKEMDPVSSLVMEPEEQAPEQPSDTKSKPESLYAISETKPEEAAQEQQSDTNTKSEPLDAISETKPEEQAPEQAPDTKSKPESLYAISETKPEEAALEQPSDTNTKPEPLEVISETKPVFKSSSSSQEVTPTLSQSQTPEKV</sequence>
<dbReference type="EMBL" id="QTSX02003553">
    <property type="protein sequence ID" value="KAJ9071041.1"/>
    <property type="molecule type" value="Genomic_DNA"/>
</dbReference>
<keyword evidence="2" id="KW-1185">Reference proteome</keyword>
<comment type="caution">
    <text evidence="1">The sequence shown here is derived from an EMBL/GenBank/DDBJ whole genome shotgun (WGS) entry which is preliminary data.</text>
</comment>